<keyword evidence="3" id="KW-0547">Nucleotide-binding</keyword>
<proteinExistence type="predicted"/>
<evidence type="ECO:0000313" key="11">
    <source>
        <dbReference type="Proteomes" id="UP000664218"/>
    </source>
</evidence>
<dbReference type="AlphaFoldDB" id="A0A939HCM7"/>
<feature type="transmembrane region" description="Helical" evidence="7">
    <location>
        <begin position="273"/>
        <end position="294"/>
    </location>
</feature>
<dbReference type="InterPro" id="IPR017871">
    <property type="entry name" value="ABC_transporter-like_CS"/>
</dbReference>
<name>A0A939HCM7_9CLOT</name>
<evidence type="ECO:0000256" key="6">
    <source>
        <dbReference type="ARBA" id="ARBA00023136"/>
    </source>
</evidence>
<dbReference type="PANTHER" id="PTHR24221">
    <property type="entry name" value="ATP-BINDING CASSETTE SUB-FAMILY B"/>
    <property type="match status" value="1"/>
</dbReference>
<evidence type="ECO:0000259" key="8">
    <source>
        <dbReference type="PROSITE" id="PS50893"/>
    </source>
</evidence>
<dbReference type="SUPFAM" id="SSF90123">
    <property type="entry name" value="ABC transporter transmembrane region"/>
    <property type="match status" value="1"/>
</dbReference>
<dbReference type="Gene3D" id="3.40.50.300">
    <property type="entry name" value="P-loop containing nucleotide triphosphate hydrolases"/>
    <property type="match status" value="1"/>
</dbReference>
<dbReference type="RefSeq" id="WP_207599376.1">
    <property type="nucleotide sequence ID" value="NZ_JAFNJU010000005.1"/>
</dbReference>
<sequence>MSKPRYGVWSNITYTLKNIWRIDSVLLLSMLALVFTMVVQPLIGIYMPKFIIQYSEEGRSVRELLLLIAIFGIVSLLVGQIRSFADGYFPRRKSHFRSMNLGSEMCMASLNVHYKYLSSEQGQLEMRKARHAMSRPSTGVEDMVTRIVECSANLLGALVYIIILSWLNPLIILLLILCGIFSFLAGNSVNKFRIRNKDAINKIRKKQSYVIDASKDVKYAKDVRMYGMFQWLVSLGQKYINEEMDWEKKISLRVFISAAVDGLIAFLRDGFAYIYLILLVLQGSLSASEFVLYIGSITGFSMWVSNFVNNAIILSSDSLEVSDYRVFLDQVEENANLKLPDRKIETPISIELRDICFSYGDKVIFDHLNLKIEEGKKIALVGINGAGKSTLIKLILNLLKPDSGEILINGIDSRDIDISSYFDQFSVAFQDALVLAYGIDVNISMKSREETDQKKVDEVIELSGLSEKVRTLPKGKYTSAEKYLDREGTELSGGERQKLILARALYKDAPVLILDEPSSALDPIAEAELYEKYHDMTRNKTSIYISHRLSSTKFCDEVLLLDQGQIVERGTHEELMKEGKQYAHMFQVQSQYYNEETEVAS</sequence>
<evidence type="ECO:0000256" key="4">
    <source>
        <dbReference type="ARBA" id="ARBA00022840"/>
    </source>
</evidence>
<keyword evidence="11" id="KW-1185">Reference proteome</keyword>
<dbReference type="GO" id="GO:0140359">
    <property type="term" value="F:ABC-type transporter activity"/>
    <property type="evidence" value="ECO:0007669"/>
    <property type="project" value="InterPro"/>
</dbReference>
<dbReference type="GO" id="GO:0016887">
    <property type="term" value="F:ATP hydrolysis activity"/>
    <property type="evidence" value="ECO:0007669"/>
    <property type="project" value="InterPro"/>
</dbReference>
<dbReference type="InterPro" id="IPR039421">
    <property type="entry name" value="Type_1_exporter"/>
</dbReference>
<keyword evidence="5 7" id="KW-1133">Transmembrane helix</keyword>
<reference evidence="10" key="1">
    <citation type="submission" date="2021-03" db="EMBL/GenBank/DDBJ databases">
        <title>Proteiniclasticum marinus sp. nov., isolated from tidal flat sediment.</title>
        <authorList>
            <person name="Namirimu T."/>
            <person name="Yang J.-A."/>
            <person name="Yang S.-H."/>
            <person name="Kim Y.-J."/>
            <person name="Kwon K.K."/>
        </authorList>
    </citation>
    <scope>NUCLEOTIDE SEQUENCE</scope>
    <source>
        <strain evidence="10">SCR006</strain>
    </source>
</reference>
<gene>
    <name evidence="10" type="ORF">J3A84_07385</name>
</gene>
<dbReference type="SUPFAM" id="SSF52540">
    <property type="entry name" value="P-loop containing nucleoside triphosphate hydrolases"/>
    <property type="match status" value="1"/>
</dbReference>
<dbReference type="PROSITE" id="PS00211">
    <property type="entry name" value="ABC_TRANSPORTER_1"/>
    <property type="match status" value="1"/>
</dbReference>
<evidence type="ECO:0000256" key="3">
    <source>
        <dbReference type="ARBA" id="ARBA00022741"/>
    </source>
</evidence>
<keyword evidence="6 7" id="KW-0472">Membrane</keyword>
<feature type="transmembrane region" description="Helical" evidence="7">
    <location>
        <begin position="20"/>
        <end position="43"/>
    </location>
</feature>
<comment type="caution">
    <text evidence="10">The sequence shown here is derived from an EMBL/GenBank/DDBJ whole genome shotgun (WGS) entry which is preliminary data.</text>
</comment>
<feature type="transmembrane region" description="Helical" evidence="7">
    <location>
        <begin position="157"/>
        <end position="185"/>
    </location>
</feature>
<dbReference type="InterPro" id="IPR027417">
    <property type="entry name" value="P-loop_NTPase"/>
</dbReference>
<organism evidence="10 11">
    <name type="scientific">Proteiniclasticum aestuarii</name>
    <dbReference type="NCBI Taxonomy" id="2817862"/>
    <lineage>
        <taxon>Bacteria</taxon>
        <taxon>Bacillati</taxon>
        <taxon>Bacillota</taxon>
        <taxon>Clostridia</taxon>
        <taxon>Eubacteriales</taxon>
        <taxon>Clostridiaceae</taxon>
        <taxon>Proteiniclasticum</taxon>
    </lineage>
</organism>
<comment type="subcellular location">
    <subcellularLocation>
        <location evidence="1">Cell membrane</location>
        <topology evidence="1">Multi-pass membrane protein</topology>
    </subcellularLocation>
</comment>
<evidence type="ECO:0000313" key="10">
    <source>
        <dbReference type="EMBL" id="MBO1264848.1"/>
    </source>
</evidence>
<feature type="domain" description="ABC transporter" evidence="8">
    <location>
        <begin position="350"/>
        <end position="588"/>
    </location>
</feature>
<dbReference type="GO" id="GO:0005524">
    <property type="term" value="F:ATP binding"/>
    <property type="evidence" value="ECO:0007669"/>
    <property type="project" value="UniProtKB-KW"/>
</dbReference>
<evidence type="ECO:0000256" key="5">
    <source>
        <dbReference type="ARBA" id="ARBA00022989"/>
    </source>
</evidence>
<evidence type="ECO:0000256" key="2">
    <source>
        <dbReference type="ARBA" id="ARBA00022692"/>
    </source>
</evidence>
<protein>
    <submittedName>
        <fullName evidence="10">ABC transporter ATP-binding protein</fullName>
    </submittedName>
</protein>
<dbReference type="InterPro" id="IPR003593">
    <property type="entry name" value="AAA+_ATPase"/>
</dbReference>
<dbReference type="SMART" id="SM00382">
    <property type="entry name" value="AAA"/>
    <property type="match status" value="1"/>
</dbReference>
<evidence type="ECO:0000256" key="1">
    <source>
        <dbReference type="ARBA" id="ARBA00004651"/>
    </source>
</evidence>
<accession>A0A939HCM7</accession>
<dbReference type="GO" id="GO:0005886">
    <property type="term" value="C:plasma membrane"/>
    <property type="evidence" value="ECO:0007669"/>
    <property type="project" value="UniProtKB-SubCell"/>
</dbReference>
<feature type="transmembrane region" description="Helical" evidence="7">
    <location>
        <begin position="64"/>
        <end position="85"/>
    </location>
</feature>
<dbReference type="Proteomes" id="UP000664218">
    <property type="component" value="Unassembled WGS sequence"/>
</dbReference>
<dbReference type="PANTHER" id="PTHR24221:SF654">
    <property type="entry name" value="ATP-BINDING CASSETTE SUB-FAMILY B MEMBER 6"/>
    <property type="match status" value="1"/>
</dbReference>
<dbReference type="Pfam" id="PF00005">
    <property type="entry name" value="ABC_tran"/>
    <property type="match status" value="1"/>
</dbReference>
<dbReference type="InterPro" id="IPR003439">
    <property type="entry name" value="ABC_transporter-like_ATP-bd"/>
</dbReference>
<dbReference type="PROSITE" id="PS50893">
    <property type="entry name" value="ABC_TRANSPORTER_2"/>
    <property type="match status" value="1"/>
</dbReference>
<feature type="domain" description="ABC transmembrane type-1" evidence="9">
    <location>
        <begin position="140"/>
        <end position="316"/>
    </location>
</feature>
<dbReference type="GO" id="GO:0034040">
    <property type="term" value="F:ATPase-coupled lipid transmembrane transporter activity"/>
    <property type="evidence" value="ECO:0007669"/>
    <property type="project" value="TreeGrafter"/>
</dbReference>
<dbReference type="EMBL" id="JAFNJU010000005">
    <property type="protein sequence ID" value="MBO1264848.1"/>
    <property type="molecule type" value="Genomic_DNA"/>
</dbReference>
<dbReference type="InterPro" id="IPR011527">
    <property type="entry name" value="ABC1_TM_dom"/>
</dbReference>
<evidence type="ECO:0000259" key="9">
    <source>
        <dbReference type="PROSITE" id="PS50929"/>
    </source>
</evidence>
<evidence type="ECO:0000256" key="7">
    <source>
        <dbReference type="SAM" id="Phobius"/>
    </source>
</evidence>
<dbReference type="Gene3D" id="1.20.1560.10">
    <property type="entry name" value="ABC transporter type 1, transmembrane domain"/>
    <property type="match status" value="1"/>
</dbReference>
<dbReference type="PROSITE" id="PS50929">
    <property type="entry name" value="ABC_TM1F"/>
    <property type="match status" value="1"/>
</dbReference>
<keyword evidence="2 7" id="KW-0812">Transmembrane</keyword>
<keyword evidence="4 10" id="KW-0067">ATP-binding</keyword>
<dbReference type="InterPro" id="IPR036640">
    <property type="entry name" value="ABC1_TM_sf"/>
</dbReference>